<dbReference type="Proteomes" id="UP001497497">
    <property type="component" value="Unassembled WGS sequence"/>
</dbReference>
<feature type="binding site" evidence="10">
    <location>
        <begin position="226"/>
        <end position="232"/>
    </location>
    <ligand>
        <name>GTP</name>
        <dbReference type="ChEBI" id="CHEBI:37565"/>
    </ligand>
</feature>
<gene>
    <name evidence="12" type="ORF">GSLYS_00016645001</name>
</gene>
<proteinExistence type="predicted"/>
<dbReference type="CDD" id="cd00066">
    <property type="entry name" value="G-alpha"/>
    <property type="match status" value="1"/>
</dbReference>
<keyword evidence="8" id="KW-0807">Transducer</keyword>
<comment type="subunit">
    <text evidence="1">G proteins are composed of 3 units; alpha, beta and gamma. The alpha chain contains the guanine nucleotide binding site.</text>
</comment>
<dbReference type="GO" id="GO:0005834">
    <property type="term" value="C:heterotrimeric G-protein complex"/>
    <property type="evidence" value="ECO:0007669"/>
    <property type="project" value="TreeGrafter"/>
</dbReference>
<dbReference type="SUPFAM" id="SSF52540">
    <property type="entry name" value="P-loop containing nucleoside triphosphate hydrolases"/>
    <property type="match status" value="1"/>
</dbReference>
<accession>A0AAV2I8I3</accession>
<dbReference type="GO" id="GO:0031683">
    <property type="term" value="F:G-protein beta/gamma-subunit complex binding"/>
    <property type="evidence" value="ECO:0007669"/>
    <property type="project" value="InterPro"/>
</dbReference>
<keyword evidence="5 11" id="KW-0460">Magnesium</keyword>
<dbReference type="Gene3D" id="1.10.400.10">
    <property type="entry name" value="GI Alpha 1, domain 2-like"/>
    <property type="match status" value="1"/>
</dbReference>
<keyword evidence="6 10" id="KW-0342">GTP-binding</keyword>
<dbReference type="Pfam" id="PF00503">
    <property type="entry name" value="G-alpha"/>
    <property type="match status" value="1"/>
</dbReference>
<dbReference type="PANTHER" id="PTHR10218">
    <property type="entry name" value="GTP-BINDING PROTEIN ALPHA SUBUNIT"/>
    <property type="match status" value="1"/>
</dbReference>
<comment type="caution">
    <text evidence="12">The sequence shown here is derived from an EMBL/GenBank/DDBJ whole genome shotgun (WGS) entry which is preliminary data.</text>
</comment>
<dbReference type="PRINTS" id="PR00318">
    <property type="entry name" value="GPROTEINA"/>
</dbReference>
<reference evidence="12 13" key="1">
    <citation type="submission" date="2024-04" db="EMBL/GenBank/DDBJ databases">
        <authorList>
            <consortium name="Genoscope - CEA"/>
            <person name="William W."/>
        </authorList>
    </citation>
    <scope>NUCLEOTIDE SEQUENCE [LARGE SCALE GENOMIC DNA]</scope>
</reference>
<evidence type="ECO:0000313" key="13">
    <source>
        <dbReference type="Proteomes" id="UP001497497"/>
    </source>
</evidence>
<evidence type="ECO:0000256" key="10">
    <source>
        <dbReference type="PIRSR" id="PIRSR601019-1"/>
    </source>
</evidence>
<feature type="binding site" evidence="11">
    <location>
        <position position="232"/>
    </location>
    <ligand>
        <name>Mg(2+)</name>
        <dbReference type="ChEBI" id="CHEBI:18420"/>
    </ligand>
</feature>
<keyword evidence="7" id="KW-0564">Palmitate</keyword>
<keyword evidence="9" id="KW-0449">Lipoprotein</keyword>
<feature type="binding site" evidence="10">
    <location>
        <begin position="320"/>
        <end position="323"/>
    </location>
    <ligand>
        <name>GTP</name>
        <dbReference type="ChEBI" id="CHEBI:37565"/>
    </ligand>
</feature>
<evidence type="ECO:0000256" key="7">
    <source>
        <dbReference type="ARBA" id="ARBA00023139"/>
    </source>
</evidence>
<evidence type="ECO:0000256" key="2">
    <source>
        <dbReference type="ARBA" id="ARBA00022707"/>
    </source>
</evidence>
<sequence>MDLLRKKKTDTTFSLTNMSKGGRAAVARSRSIDHQLDEERERREKEVQILIIGGPGAGKSTFIKQLRLHYGDQFPPNERRLFHDQILQNVAMGLVHLIEHMERMGLQFETPEVQDLSREFRKKHPRISIVTLIKKFKEENEKAEEICPVTTRAELTKRLSSFDVYNPEVPNVDDMHTLWADPAMQICFEKRNKFETDKLTHSSEYFLLHIGRICSKEYLASVQDILLIRWPTLGVQEHKFMVDGLLYRMIDVAGQRSLRKKWIHFFDEVAAVAFFVNLTAYDEFTEEDPTVNSLQDSLQAFAEISHSQFLDKTDFILFLNKKDLFANKLKTSSIATCFPDYKGPNTVDASLKYIKEQFLQSKPAQKQVYSHATCAIDVPHMKDLLATVVDCIVDINVKRSKNY</sequence>
<keyword evidence="3 11" id="KW-0479">Metal-binding</keyword>
<dbReference type="InterPro" id="IPR001019">
    <property type="entry name" value="Gprotein_alpha_su"/>
</dbReference>
<dbReference type="InterPro" id="IPR011025">
    <property type="entry name" value="GproteinA_insert"/>
</dbReference>
<evidence type="ECO:0000256" key="6">
    <source>
        <dbReference type="ARBA" id="ARBA00023134"/>
    </source>
</evidence>
<dbReference type="GO" id="GO:0005525">
    <property type="term" value="F:GTP binding"/>
    <property type="evidence" value="ECO:0007669"/>
    <property type="project" value="UniProtKB-KW"/>
</dbReference>
<dbReference type="FunFam" id="3.40.50.300:FF:003800">
    <property type="entry name" value="Guanine nucleotide-binding protein G(k) subunit alpha"/>
    <property type="match status" value="1"/>
</dbReference>
<dbReference type="PANTHER" id="PTHR10218:SF302">
    <property type="entry name" value="GUANINE NUCLEOTIDE-BINDING PROTEIN ALPHA-5 SUBUNIT"/>
    <property type="match status" value="1"/>
</dbReference>
<protein>
    <submittedName>
        <fullName evidence="12">Uncharacterized protein</fullName>
    </submittedName>
</protein>
<evidence type="ECO:0000256" key="5">
    <source>
        <dbReference type="ARBA" id="ARBA00022842"/>
    </source>
</evidence>
<dbReference type="InterPro" id="IPR027417">
    <property type="entry name" value="P-loop_NTPase"/>
</dbReference>
<evidence type="ECO:0000256" key="11">
    <source>
        <dbReference type="PIRSR" id="PIRSR601019-2"/>
    </source>
</evidence>
<dbReference type="AlphaFoldDB" id="A0AAV2I8I3"/>
<evidence type="ECO:0000256" key="3">
    <source>
        <dbReference type="ARBA" id="ARBA00022723"/>
    </source>
</evidence>
<dbReference type="GO" id="GO:0003924">
    <property type="term" value="F:GTPase activity"/>
    <property type="evidence" value="ECO:0007669"/>
    <property type="project" value="InterPro"/>
</dbReference>
<evidence type="ECO:0000256" key="4">
    <source>
        <dbReference type="ARBA" id="ARBA00022741"/>
    </source>
</evidence>
<dbReference type="GO" id="GO:0046872">
    <property type="term" value="F:metal ion binding"/>
    <property type="evidence" value="ECO:0007669"/>
    <property type="project" value="UniProtKB-KW"/>
</dbReference>
<dbReference type="SUPFAM" id="SSF47895">
    <property type="entry name" value="Transducin (alpha subunit), insertion domain"/>
    <property type="match status" value="1"/>
</dbReference>
<evidence type="ECO:0000256" key="9">
    <source>
        <dbReference type="ARBA" id="ARBA00023288"/>
    </source>
</evidence>
<keyword evidence="2" id="KW-0519">Myristate</keyword>
<dbReference type="SMART" id="SM00275">
    <property type="entry name" value="G_alpha"/>
    <property type="match status" value="1"/>
</dbReference>
<dbReference type="GO" id="GO:0005737">
    <property type="term" value="C:cytoplasm"/>
    <property type="evidence" value="ECO:0007669"/>
    <property type="project" value="TreeGrafter"/>
</dbReference>
<feature type="binding site" evidence="11">
    <location>
        <position position="60"/>
    </location>
    <ligand>
        <name>Mg(2+)</name>
        <dbReference type="ChEBI" id="CHEBI:18420"/>
    </ligand>
</feature>
<evidence type="ECO:0000313" key="12">
    <source>
        <dbReference type="EMBL" id="CAL1543111.1"/>
    </source>
</evidence>
<organism evidence="12 13">
    <name type="scientific">Lymnaea stagnalis</name>
    <name type="common">Great pond snail</name>
    <name type="synonym">Helix stagnalis</name>
    <dbReference type="NCBI Taxonomy" id="6523"/>
    <lineage>
        <taxon>Eukaryota</taxon>
        <taxon>Metazoa</taxon>
        <taxon>Spiralia</taxon>
        <taxon>Lophotrochozoa</taxon>
        <taxon>Mollusca</taxon>
        <taxon>Gastropoda</taxon>
        <taxon>Heterobranchia</taxon>
        <taxon>Euthyneura</taxon>
        <taxon>Panpulmonata</taxon>
        <taxon>Hygrophila</taxon>
        <taxon>Lymnaeoidea</taxon>
        <taxon>Lymnaeidae</taxon>
        <taxon>Lymnaea</taxon>
    </lineage>
</organism>
<dbReference type="GO" id="GO:0007188">
    <property type="term" value="P:adenylate cyclase-modulating G protein-coupled receptor signaling pathway"/>
    <property type="evidence" value="ECO:0007669"/>
    <property type="project" value="TreeGrafter"/>
</dbReference>
<dbReference type="EMBL" id="CAXITT010000525">
    <property type="protein sequence ID" value="CAL1543111.1"/>
    <property type="molecule type" value="Genomic_DNA"/>
</dbReference>
<evidence type="ECO:0000256" key="8">
    <source>
        <dbReference type="ARBA" id="ARBA00023224"/>
    </source>
</evidence>
<dbReference type="Gene3D" id="3.40.50.300">
    <property type="entry name" value="P-loop containing nucleotide triphosphate hydrolases"/>
    <property type="match status" value="1"/>
</dbReference>
<keyword evidence="4 10" id="KW-0547">Nucleotide-binding</keyword>
<keyword evidence="13" id="KW-1185">Reference proteome</keyword>
<dbReference type="GO" id="GO:0001664">
    <property type="term" value="F:G protein-coupled receptor binding"/>
    <property type="evidence" value="ECO:0007669"/>
    <property type="project" value="TreeGrafter"/>
</dbReference>
<feature type="binding site" evidence="10">
    <location>
        <begin position="251"/>
        <end position="255"/>
    </location>
    <ligand>
        <name>GTP</name>
        <dbReference type="ChEBI" id="CHEBI:37565"/>
    </ligand>
</feature>
<evidence type="ECO:0000256" key="1">
    <source>
        <dbReference type="ARBA" id="ARBA00011356"/>
    </source>
</evidence>
<dbReference type="PROSITE" id="PS51882">
    <property type="entry name" value="G_ALPHA"/>
    <property type="match status" value="1"/>
</dbReference>
<feature type="binding site" evidence="10">
    <location>
        <position position="375"/>
    </location>
    <ligand>
        <name>GTP</name>
        <dbReference type="ChEBI" id="CHEBI:37565"/>
    </ligand>
</feature>
<name>A0AAV2I8I3_LYMST</name>